<dbReference type="InterPro" id="IPR003439">
    <property type="entry name" value="ABC_transporter-like_ATP-bd"/>
</dbReference>
<dbReference type="GO" id="GO:0015421">
    <property type="term" value="F:ABC-type oligopeptide transporter activity"/>
    <property type="evidence" value="ECO:0007669"/>
    <property type="project" value="TreeGrafter"/>
</dbReference>
<feature type="transmembrane region" description="Helical" evidence="10">
    <location>
        <begin position="105"/>
        <end position="130"/>
    </location>
</feature>
<dbReference type="GO" id="GO:0090374">
    <property type="term" value="P:oligopeptide export from mitochondrion"/>
    <property type="evidence" value="ECO:0007669"/>
    <property type="project" value="TreeGrafter"/>
</dbReference>
<dbReference type="InterPro" id="IPR036640">
    <property type="entry name" value="ABC1_TM_sf"/>
</dbReference>
<reference evidence="13" key="1">
    <citation type="submission" date="2023-11" db="EMBL/GenBank/DDBJ databases">
        <title>The genome sequences of three competitors of mushroom-forming fungi.</title>
        <authorList>
            <person name="Beijen E."/>
            <person name="Ohm R.A."/>
        </authorList>
    </citation>
    <scope>NUCLEOTIDE SEQUENCE</scope>
    <source>
        <strain evidence="13">CBS 100526</strain>
    </source>
</reference>
<evidence type="ECO:0000313" key="14">
    <source>
        <dbReference type="Proteomes" id="UP001273209"/>
    </source>
</evidence>
<dbReference type="Pfam" id="PF00005">
    <property type="entry name" value="ABC_tran"/>
    <property type="match status" value="2"/>
</dbReference>
<proteinExistence type="inferred from homology"/>
<feature type="domain" description="ABC transmembrane type-1" evidence="12">
    <location>
        <begin position="58"/>
        <end position="349"/>
    </location>
</feature>
<comment type="caution">
    <text evidence="13">The sequence shown here is derived from an EMBL/GenBank/DDBJ whole genome shotgun (WGS) entry which is preliminary data.</text>
</comment>
<dbReference type="Gene3D" id="1.20.1560.10">
    <property type="entry name" value="ABC transporter type 1, transmembrane domain"/>
    <property type="match status" value="1"/>
</dbReference>
<dbReference type="GeneID" id="87917611"/>
<feature type="transmembrane region" description="Helical" evidence="10">
    <location>
        <begin position="965"/>
        <end position="986"/>
    </location>
</feature>
<dbReference type="Gene3D" id="3.40.50.300">
    <property type="entry name" value="P-loop containing nucleotide triphosphate hydrolases"/>
    <property type="match status" value="2"/>
</dbReference>
<dbReference type="EMBL" id="JAWRVG010000010">
    <property type="protein sequence ID" value="KAK4077722.1"/>
    <property type="molecule type" value="Genomic_DNA"/>
</dbReference>
<dbReference type="Proteomes" id="UP001273209">
    <property type="component" value="Unassembled WGS sequence"/>
</dbReference>
<feature type="domain" description="ABC transporter" evidence="11">
    <location>
        <begin position="1050"/>
        <end position="1287"/>
    </location>
</feature>
<dbReference type="FunFam" id="3.40.50.300:FF:000913">
    <property type="entry name" value="ABC multidrug transporter SitT"/>
    <property type="match status" value="1"/>
</dbReference>
<dbReference type="GO" id="GO:0016887">
    <property type="term" value="F:ATP hydrolysis activity"/>
    <property type="evidence" value="ECO:0007669"/>
    <property type="project" value="InterPro"/>
</dbReference>
<dbReference type="SUPFAM" id="SSF90123">
    <property type="entry name" value="ABC transporter transmembrane region"/>
    <property type="match status" value="2"/>
</dbReference>
<feature type="transmembrane region" description="Helical" evidence="10">
    <location>
        <begin position="702"/>
        <end position="726"/>
    </location>
</feature>
<protein>
    <submittedName>
        <fullName evidence="13">Uncharacterized protein</fullName>
    </submittedName>
</protein>
<evidence type="ECO:0000256" key="4">
    <source>
        <dbReference type="ARBA" id="ARBA00022692"/>
    </source>
</evidence>
<evidence type="ECO:0000256" key="1">
    <source>
        <dbReference type="ARBA" id="ARBA00004141"/>
    </source>
</evidence>
<dbReference type="CDD" id="cd18577">
    <property type="entry name" value="ABC_6TM_Pgp_ABCB1_D1_like"/>
    <property type="match status" value="1"/>
</dbReference>
<feature type="transmembrane region" description="Helical" evidence="10">
    <location>
        <begin position="205"/>
        <end position="226"/>
    </location>
</feature>
<dbReference type="Pfam" id="PF00664">
    <property type="entry name" value="ABC_membrane"/>
    <property type="match status" value="2"/>
</dbReference>
<keyword evidence="6" id="KW-0067">ATP-binding</keyword>
<dbReference type="InterPro" id="IPR027417">
    <property type="entry name" value="P-loop_NTPase"/>
</dbReference>
<evidence type="ECO:0000256" key="10">
    <source>
        <dbReference type="SAM" id="Phobius"/>
    </source>
</evidence>
<feature type="transmembrane region" description="Helical" evidence="10">
    <location>
        <begin position="290"/>
        <end position="309"/>
    </location>
</feature>
<keyword evidence="8 10" id="KW-0472">Membrane</keyword>
<feature type="transmembrane region" description="Helical" evidence="10">
    <location>
        <begin position="849"/>
        <end position="868"/>
    </location>
</feature>
<organism evidence="13 14">
    <name type="scientific">Trichoderma aggressivum f. europaeum</name>
    <dbReference type="NCBI Taxonomy" id="173218"/>
    <lineage>
        <taxon>Eukaryota</taxon>
        <taxon>Fungi</taxon>
        <taxon>Dikarya</taxon>
        <taxon>Ascomycota</taxon>
        <taxon>Pezizomycotina</taxon>
        <taxon>Sordariomycetes</taxon>
        <taxon>Hypocreomycetidae</taxon>
        <taxon>Hypocreales</taxon>
        <taxon>Hypocreaceae</taxon>
        <taxon>Trichoderma</taxon>
    </lineage>
</organism>
<keyword evidence="14" id="KW-1185">Reference proteome</keyword>
<sequence length="1294" mass="140812">MTRSQEPAAVELGEDQHAEKSDNDEALRTSEKQSLSFIQIYKKIMNMVTLREKLMYTVGILAAMGSGTVLPLMTLIFGNFVSVFTDFALGRIPSESFRGKVNHYTLYFIYMFIAKAACTYIYMFLFTVVAASVNSAVRQKYVNVVLHQRIAYHETVLTLGAVSLALSTHSNTIRSGLAEKFGLSLKSSSTVVVAFVVALHSQWKLALVTATIIPAAVVAVGITSVFDEEKEASLNAINAEAATLADEVISSMRTVRALGAEKALGGKYEGMLKRAIAIGLARSLIKGIQAGVYMFILYGGYALAFWYGLKLYVDGEAATAGTVITTLFSIMIGVNAFSELAGYLGPFLRIKSAGAEIFEVIDSAPTARVSSGQDESSNYAMGHFQQDITFDSISFNYPTRKNVTVLKGFSLNIPAGKTTALVGPSGSGKSTVVGLLLRWYDAANGQIKIGESGLHEIPLQTLRANIGLVQQEPYLFTGTVYENIEYGLSGSPLGQLPVEDKKRLIIEACKTSNAHEFVTRLPEGYDTPIGNRGTMLSGGQKQRLAIARAIVKNPPILILDEATSALDVNSEAIVQRALDNARENRTTISIAHRLTTIKAADQIVVMKKGEVAEVGTHMSLLDKEHSIYKRLWEVQMLSQSRHSIEREDEELETVASDSVLQKELTQVEDASRTMSEQTSQKLKSRGVFTLVSKILSSQKKHWWVFFIICASATVGGALFPVQAFLYARVVTSFQLTGTALVSHGNFWSLMWFILAIAVGIGYLGVGWAGGALGELVAQAYRYEYLRSMMSQSMAFFDLEENSVGSLLSRLSSDPDAVNALAGSNLAVIVTVGVALVSCVVLALATGWKLGLVVLFGGFPFIFGAGVVHERMQNSFEEKSGAMLADSVGFASEAIQAIRTVSALNTEPLIEKKFGKLLDEYSRNAWQYAVRSMTWFALSDSIDLLCMALAFWYGGRLLSFQEYTTTQFFIVFIAIVFGAQTTGQFFAHSSGIVKQSRELAIGMLMYGHIDISQGISSTRAIHELEDSVPDVSSLNQTAPDISVLSQETPLMEFRDIDFSYPSRSSQRVLKHFNLKLYKGQSIALVGPSGCGKSTIIQLLERFYEPLAGEIMIAGTPMQSYDPGVTRTLFSLVSQEPVLYQGTVEENINLGRSTPLTPNELEHVIDQSQLRDLISSLPEGVKTSVGSRGTQLSGGQKQRIAIARAIAMDAPVLLLDEATSALDSETEQLIQAAIKEGTAGKTVISIAHRLSTIQHCDCIYVLDGGRIIEKGTHSSLLESKGQYWSTVMAQIGVCES</sequence>
<dbReference type="InterPro" id="IPR039421">
    <property type="entry name" value="Type_1_exporter"/>
</dbReference>
<evidence type="ECO:0000256" key="2">
    <source>
        <dbReference type="ARBA" id="ARBA00005580"/>
    </source>
</evidence>
<dbReference type="PROSITE" id="PS50893">
    <property type="entry name" value="ABC_TRANSPORTER_2"/>
    <property type="match status" value="2"/>
</dbReference>
<gene>
    <name evidence="13" type="ORF">Triagg1_3416</name>
</gene>
<evidence type="ECO:0000256" key="3">
    <source>
        <dbReference type="ARBA" id="ARBA00007577"/>
    </source>
</evidence>
<dbReference type="CDD" id="cd18578">
    <property type="entry name" value="ABC_6TM_Pgp_ABCB1_D2_like"/>
    <property type="match status" value="1"/>
</dbReference>
<evidence type="ECO:0000256" key="9">
    <source>
        <dbReference type="SAM" id="MobiDB-lite"/>
    </source>
</evidence>
<dbReference type="RefSeq" id="XP_062757405.1">
    <property type="nucleotide sequence ID" value="XM_062897706.1"/>
</dbReference>
<comment type="similarity">
    <text evidence="2">Belongs to the ABC transporter superfamily. ABCB family. Mitochondrial peptide exporter (TC 3.A.1.212) subfamily.</text>
</comment>
<dbReference type="SUPFAM" id="SSF52540">
    <property type="entry name" value="P-loop containing nucleoside triphosphate hydrolases"/>
    <property type="match status" value="2"/>
</dbReference>
<evidence type="ECO:0000256" key="8">
    <source>
        <dbReference type="ARBA" id="ARBA00023136"/>
    </source>
</evidence>
<dbReference type="InterPro" id="IPR011527">
    <property type="entry name" value="ABC1_TM_dom"/>
</dbReference>
<dbReference type="SMART" id="SM00382">
    <property type="entry name" value="AAA"/>
    <property type="match status" value="2"/>
</dbReference>
<keyword evidence="4 10" id="KW-0812">Transmembrane</keyword>
<accession>A0AAE1IH14</accession>
<evidence type="ECO:0000256" key="5">
    <source>
        <dbReference type="ARBA" id="ARBA00022741"/>
    </source>
</evidence>
<dbReference type="GO" id="GO:0005743">
    <property type="term" value="C:mitochondrial inner membrane"/>
    <property type="evidence" value="ECO:0007669"/>
    <property type="project" value="TreeGrafter"/>
</dbReference>
<feature type="region of interest" description="Disordered" evidence="9">
    <location>
        <begin position="1"/>
        <end position="28"/>
    </location>
</feature>
<feature type="transmembrane region" description="Helical" evidence="10">
    <location>
        <begin position="932"/>
        <end position="953"/>
    </location>
</feature>
<dbReference type="PROSITE" id="PS50929">
    <property type="entry name" value="ABC_TM1F"/>
    <property type="match status" value="2"/>
</dbReference>
<feature type="domain" description="ABC transporter" evidence="11">
    <location>
        <begin position="388"/>
        <end position="633"/>
    </location>
</feature>
<name>A0AAE1IH14_9HYPO</name>
<feature type="domain" description="ABC transmembrane type-1" evidence="12">
    <location>
        <begin position="706"/>
        <end position="993"/>
    </location>
</feature>
<keyword evidence="7 10" id="KW-1133">Transmembrane helix</keyword>
<dbReference type="CDD" id="cd03249">
    <property type="entry name" value="ABC_MTABC3_MDL1_MDL2"/>
    <property type="match status" value="1"/>
</dbReference>
<evidence type="ECO:0000256" key="7">
    <source>
        <dbReference type="ARBA" id="ARBA00022989"/>
    </source>
</evidence>
<evidence type="ECO:0000256" key="6">
    <source>
        <dbReference type="ARBA" id="ARBA00022840"/>
    </source>
</evidence>
<feature type="transmembrane region" description="Helical" evidence="10">
    <location>
        <begin position="54"/>
        <end position="84"/>
    </location>
</feature>
<dbReference type="PROSITE" id="PS00211">
    <property type="entry name" value="ABC_TRANSPORTER_1"/>
    <property type="match status" value="2"/>
</dbReference>
<comment type="similarity">
    <text evidence="3">Belongs to the ABC transporter superfamily. ABCB family. Multidrug resistance exporter (TC 3.A.1.201) subfamily.</text>
</comment>
<dbReference type="InterPro" id="IPR017871">
    <property type="entry name" value="ABC_transporter-like_CS"/>
</dbReference>
<comment type="subcellular location">
    <subcellularLocation>
        <location evidence="1">Membrane</location>
        <topology evidence="1">Multi-pass membrane protein</topology>
    </subcellularLocation>
</comment>
<feature type="transmembrane region" description="Helical" evidence="10">
    <location>
        <begin position="819"/>
        <end position="843"/>
    </location>
</feature>
<evidence type="ECO:0000313" key="13">
    <source>
        <dbReference type="EMBL" id="KAK4077722.1"/>
    </source>
</evidence>
<evidence type="ECO:0000259" key="11">
    <source>
        <dbReference type="PROSITE" id="PS50893"/>
    </source>
</evidence>
<keyword evidence="5" id="KW-0547">Nucleotide-binding</keyword>
<dbReference type="PANTHER" id="PTHR43394:SF27">
    <property type="entry name" value="ATP-DEPENDENT TRANSLOCASE ABCB1-LIKE"/>
    <property type="match status" value="1"/>
</dbReference>
<dbReference type="GO" id="GO:0005524">
    <property type="term" value="F:ATP binding"/>
    <property type="evidence" value="ECO:0007669"/>
    <property type="project" value="UniProtKB-KW"/>
</dbReference>
<dbReference type="InterPro" id="IPR003593">
    <property type="entry name" value="AAA+_ATPase"/>
</dbReference>
<evidence type="ECO:0000259" key="12">
    <source>
        <dbReference type="PROSITE" id="PS50929"/>
    </source>
</evidence>
<feature type="transmembrane region" description="Helical" evidence="10">
    <location>
        <begin position="321"/>
        <end position="344"/>
    </location>
</feature>
<dbReference type="FunFam" id="3.40.50.300:FF:000218">
    <property type="entry name" value="Multidrug ABC transporter ATP-binding protein"/>
    <property type="match status" value="1"/>
</dbReference>
<feature type="transmembrane region" description="Helical" evidence="10">
    <location>
        <begin position="746"/>
        <end position="765"/>
    </location>
</feature>
<dbReference type="PANTHER" id="PTHR43394">
    <property type="entry name" value="ATP-DEPENDENT PERMEASE MDL1, MITOCHONDRIAL"/>
    <property type="match status" value="1"/>
</dbReference>
<feature type="compositionally biased region" description="Basic and acidic residues" evidence="9">
    <location>
        <begin position="14"/>
        <end position="28"/>
    </location>
</feature>